<protein>
    <submittedName>
        <fullName evidence="2">YheU family protein</fullName>
    </submittedName>
</protein>
<dbReference type="Gene3D" id="1.10.10.610">
    <property type="entry name" value="YehU-like"/>
    <property type="match status" value="1"/>
</dbReference>
<accession>A0A7J4ZV88</accession>
<keyword evidence="3" id="KW-1185">Reference proteome</keyword>
<evidence type="ECO:0000313" key="3">
    <source>
        <dbReference type="Proteomes" id="UP000420562"/>
    </source>
</evidence>
<dbReference type="SUPFAM" id="SSF118001">
    <property type="entry name" value="YehU-like"/>
    <property type="match status" value="1"/>
</dbReference>
<dbReference type="AlphaFoldDB" id="A0A7J4ZV88"/>
<reference evidence="2 3" key="1">
    <citation type="submission" date="2019-09" db="EMBL/GenBank/DDBJ databases">
        <title>Geobacter sp. Red96, a novel strain isolated from paddy soil.</title>
        <authorList>
            <person name="Xu Z."/>
            <person name="Masuda Y."/>
            <person name="Itoh H."/>
            <person name="Senoo K."/>
        </authorList>
    </citation>
    <scope>NUCLEOTIDE SEQUENCE [LARGE SCALE GENOMIC DNA]</scope>
    <source>
        <strain evidence="2 3">Red96</strain>
    </source>
</reference>
<dbReference type="EMBL" id="VZQZ01000001">
    <property type="protein sequence ID" value="KAB0667507.1"/>
    <property type="molecule type" value="Genomic_DNA"/>
</dbReference>
<dbReference type="Proteomes" id="UP000420562">
    <property type="component" value="Unassembled WGS sequence"/>
</dbReference>
<sequence>MTSTEQTEHREEGVEVPYEQINPDTLRNLISEFVTREWEESGEVSYTLDQKIEQVLRQLREGKARVVFDATSESCNIVPCRS</sequence>
<evidence type="ECO:0000256" key="1">
    <source>
        <dbReference type="ARBA" id="ARBA00006450"/>
    </source>
</evidence>
<dbReference type="InterPro" id="IPR010648">
    <property type="entry name" value="UPF0270"/>
</dbReference>
<proteinExistence type="inferred from homology"/>
<comment type="caution">
    <text evidence="2">The sequence shown here is derived from an EMBL/GenBank/DDBJ whole genome shotgun (WGS) entry which is preliminary data.</text>
</comment>
<organism evidence="2 3">
    <name type="scientific">Oryzomonas japonica</name>
    <dbReference type="NCBI Taxonomy" id="2603858"/>
    <lineage>
        <taxon>Bacteria</taxon>
        <taxon>Pseudomonadati</taxon>
        <taxon>Thermodesulfobacteriota</taxon>
        <taxon>Desulfuromonadia</taxon>
        <taxon>Geobacterales</taxon>
        <taxon>Geobacteraceae</taxon>
        <taxon>Oryzomonas</taxon>
    </lineage>
</organism>
<dbReference type="RefSeq" id="WP_151126761.1">
    <property type="nucleotide sequence ID" value="NZ_VZQZ01000001.1"/>
</dbReference>
<dbReference type="Pfam" id="PF06794">
    <property type="entry name" value="UPF0270"/>
    <property type="match status" value="1"/>
</dbReference>
<gene>
    <name evidence="2" type="ORF">F6V25_02055</name>
</gene>
<dbReference type="InterPro" id="IPR036685">
    <property type="entry name" value="YehU-like_sf"/>
</dbReference>
<evidence type="ECO:0000313" key="2">
    <source>
        <dbReference type="EMBL" id="KAB0667507.1"/>
    </source>
</evidence>
<comment type="similarity">
    <text evidence="1">Belongs to the UPF0270 family.</text>
</comment>
<name>A0A7J4ZV88_9BACT</name>